<evidence type="ECO:0000313" key="1">
    <source>
        <dbReference type="EMBL" id="MBC8567647.1"/>
    </source>
</evidence>
<reference evidence="1" key="1">
    <citation type="submission" date="2020-08" db="EMBL/GenBank/DDBJ databases">
        <title>Genome public.</title>
        <authorList>
            <person name="Liu C."/>
            <person name="Sun Q."/>
        </authorList>
    </citation>
    <scope>NUCLEOTIDE SEQUENCE</scope>
    <source>
        <strain evidence="1">NSJ-24</strain>
    </source>
</reference>
<dbReference type="Proteomes" id="UP000610862">
    <property type="component" value="Unassembled WGS sequence"/>
</dbReference>
<sequence length="185" mass="21756">MSELKGLFEKIKIENLMAFLIYGTDSGGEMVDNYDRKIEESYDDILLELERKYPELDRNDDELLNIITDFAAIHDYVYFESGVMAGFQLYKNMDQGYKKHSDGDMESILNISERKKKPDIEKTYRDKTDEKVSGLDKENFTSEQWEMIEDVLFMKTEKGAEYGKAAYHRGFSDALKFMRDMFKTM</sequence>
<gene>
    <name evidence="1" type="ORF">H8692_02575</name>
</gene>
<organism evidence="1 2">
    <name type="scientific">Lentihominibacter hominis</name>
    <dbReference type="NCBI Taxonomy" id="2763645"/>
    <lineage>
        <taxon>Bacteria</taxon>
        <taxon>Bacillati</taxon>
        <taxon>Bacillota</taxon>
        <taxon>Clostridia</taxon>
        <taxon>Peptostreptococcales</taxon>
        <taxon>Anaerovoracaceae</taxon>
        <taxon>Lentihominibacter</taxon>
    </lineage>
</organism>
<dbReference type="AlphaFoldDB" id="A0A926I943"/>
<protein>
    <submittedName>
        <fullName evidence="1">Uncharacterized protein</fullName>
    </submittedName>
</protein>
<comment type="caution">
    <text evidence="1">The sequence shown here is derived from an EMBL/GenBank/DDBJ whole genome shotgun (WGS) entry which is preliminary data.</text>
</comment>
<accession>A0A926I943</accession>
<dbReference type="RefSeq" id="WP_177267683.1">
    <property type="nucleotide sequence ID" value="NZ_JACRTA010000001.1"/>
</dbReference>
<name>A0A926I943_9FIRM</name>
<evidence type="ECO:0000313" key="2">
    <source>
        <dbReference type="Proteomes" id="UP000610862"/>
    </source>
</evidence>
<dbReference type="EMBL" id="JACRTA010000001">
    <property type="protein sequence ID" value="MBC8567647.1"/>
    <property type="molecule type" value="Genomic_DNA"/>
</dbReference>
<proteinExistence type="predicted"/>
<keyword evidence="2" id="KW-1185">Reference proteome</keyword>